<evidence type="ECO:0000313" key="2">
    <source>
        <dbReference type="EMBL" id="MCF0065585.1"/>
    </source>
</evidence>
<dbReference type="EMBL" id="JAJTTC010000012">
    <property type="protein sequence ID" value="MCF0065585.1"/>
    <property type="molecule type" value="Genomic_DNA"/>
</dbReference>
<feature type="compositionally biased region" description="Basic and acidic residues" evidence="1">
    <location>
        <begin position="195"/>
        <end position="205"/>
    </location>
</feature>
<gene>
    <name evidence="2" type="ORF">LXM26_28980</name>
</gene>
<proteinExistence type="predicted"/>
<sequence length="237" mass="27472">MDIKTAVDTITGLQAAKDQIDEEIQDLIAKRQDFDSSISWFMRFIETHKKNQLHEFGEAVKRANGDFGVKVPAQEVETEGFPMKADRKKQIIWTLKEIGRFVKLKYLGDEVKDNLNAHDLKSETFLRTPVNAMLEEGGLVSVRYNKSWKKVFYGLPEWLGTLDNGEKYILEEFEPSPDETGYGYDTIEFEYEPRKFNKEKEKEEAASNEIDEDNEEDDEETPPSANVINWDEDDLPF</sequence>
<name>A0A9X1PSC3_9BACT</name>
<organism evidence="2 3">
    <name type="scientific">Dyadobacter chenwenxiniae</name>
    <dbReference type="NCBI Taxonomy" id="2906456"/>
    <lineage>
        <taxon>Bacteria</taxon>
        <taxon>Pseudomonadati</taxon>
        <taxon>Bacteroidota</taxon>
        <taxon>Cytophagia</taxon>
        <taxon>Cytophagales</taxon>
        <taxon>Spirosomataceae</taxon>
        <taxon>Dyadobacter</taxon>
    </lineage>
</organism>
<evidence type="ECO:0000256" key="1">
    <source>
        <dbReference type="SAM" id="MobiDB-lite"/>
    </source>
</evidence>
<protein>
    <submittedName>
        <fullName evidence="2">Uncharacterized protein</fullName>
    </submittedName>
</protein>
<dbReference type="RefSeq" id="WP_234658586.1">
    <property type="nucleotide sequence ID" value="NZ_CP094997.1"/>
</dbReference>
<feature type="compositionally biased region" description="Acidic residues" evidence="1">
    <location>
        <begin position="209"/>
        <end position="221"/>
    </location>
</feature>
<feature type="region of interest" description="Disordered" evidence="1">
    <location>
        <begin position="195"/>
        <end position="237"/>
    </location>
</feature>
<evidence type="ECO:0000313" key="3">
    <source>
        <dbReference type="Proteomes" id="UP001139000"/>
    </source>
</evidence>
<keyword evidence="3" id="KW-1185">Reference proteome</keyword>
<dbReference type="Proteomes" id="UP001139000">
    <property type="component" value="Unassembled WGS sequence"/>
</dbReference>
<reference evidence="2" key="1">
    <citation type="submission" date="2021-12" db="EMBL/GenBank/DDBJ databases">
        <title>Novel species in genus Dyadobacter.</title>
        <authorList>
            <person name="Ma C."/>
        </authorList>
    </citation>
    <scope>NUCLEOTIDE SEQUENCE</scope>
    <source>
        <strain evidence="2">LJ419</strain>
    </source>
</reference>
<comment type="caution">
    <text evidence="2">The sequence shown here is derived from an EMBL/GenBank/DDBJ whole genome shotgun (WGS) entry which is preliminary data.</text>
</comment>
<dbReference type="AlphaFoldDB" id="A0A9X1PSC3"/>
<accession>A0A9X1PSC3</accession>